<evidence type="ECO:0000313" key="3">
    <source>
        <dbReference type="Proteomes" id="UP000314294"/>
    </source>
</evidence>
<evidence type="ECO:0000313" key="2">
    <source>
        <dbReference type="EMBL" id="TNN82058.1"/>
    </source>
</evidence>
<organism evidence="2 3">
    <name type="scientific">Liparis tanakae</name>
    <name type="common">Tanaka's snailfish</name>
    <dbReference type="NCBI Taxonomy" id="230148"/>
    <lineage>
        <taxon>Eukaryota</taxon>
        <taxon>Metazoa</taxon>
        <taxon>Chordata</taxon>
        <taxon>Craniata</taxon>
        <taxon>Vertebrata</taxon>
        <taxon>Euteleostomi</taxon>
        <taxon>Actinopterygii</taxon>
        <taxon>Neopterygii</taxon>
        <taxon>Teleostei</taxon>
        <taxon>Neoteleostei</taxon>
        <taxon>Acanthomorphata</taxon>
        <taxon>Eupercaria</taxon>
        <taxon>Perciformes</taxon>
        <taxon>Cottioidei</taxon>
        <taxon>Cottales</taxon>
        <taxon>Liparidae</taxon>
        <taxon>Liparis</taxon>
    </lineage>
</organism>
<name>A0A4Z2IX15_9TELE</name>
<accession>A0A4Z2IX15</accession>
<sequence>MKTDACTRRALLERHKVYYGGPAPDPNSSPRQTSPSSLLVTNLTPDWMTDGDEYPHGGAVGAIHWPFHIEVVSTFRGDSWILQPNGVAHKAEDTGAHAFRHKRNLNLPYCPLAPWGMARVHKGVCFLFIRACPLTRARNEKGKGKTVKRKSL</sequence>
<dbReference type="Proteomes" id="UP000314294">
    <property type="component" value="Unassembled WGS sequence"/>
</dbReference>
<evidence type="ECO:0000256" key="1">
    <source>
        <dbReference type="SAM" id="MobiDB-lite"/>
    </source>
</evidence>
<dbReference type="EMBL" id="SRLO01000042">
    <property type="protein sequence ID" value="TNN82058.1"/>
    <property type="molecule type" value="Genomic_DNA"/>
</dbReference>
<reference evidence="2 3" key="1">
    <citation type="submission" date="2019-03" db="EMBL/GenBank/DDBJ databases">
        <title>First draft genome of Liparis tanakae, snailfish: a comprehensive survey of snailfish specific genes.</title>
        <authorList>
            <person name="Kim W."/>
            <person name="Song I."/>
            <person name="Jeong J.-H."/>
            <person name="Kim D."/>
            <person name="Kim S."/>
            <person name="Ryu S."/>
            <person name="Song J.Y."/>
            <person name="Lee S.K."/>
        </authorList>
    </citation>
    <scope>NUCLEOTIDE SEQUENCE [LARGE SCALE GENOMIC DNA]</scope>
    <source>
        <tissue evidence="2">Muscle</tissue>
    </source>
</reference>
<keyword evidence="3" id="KW-1185">Reference proteome</keyword>
<comment type="caution">
    <text evidence="2">The sequence shown here is derived from an EMBL/GenBank/DDBJ whole genome shotgun (WGS) entry which is preliminary data.</text>
</comment>
<proteinExistence type="predicted"/>
<feature type="compositionally biased region" description="Polar residues" evidence="1">
    <location>
        <begin position="26"/>
        <end position="36"/>
    </location>
</feature>
<protein>
    <submittedName>
        <fullName evidence="2">Uncharacterized protein</fullName>
    </submittedName>
</protein>
<feature type="region of interest" description="Disordered" evidence="1">
    <location>
        <begin position="17"/>
        <end position="36"/>
    </location>
</feature>
<dbReference type="AlphaFoldDB" id="A0A4Z2IX15"/>
<gene>
    <name evidence="2" type="ORF">EYF80_007704</name>
</gene>